<reference evidence="1 2" key="1">
    <citation type="submission" date="2024-09" db="EMBL/GenBank/DDBJ databases">
        <authorList>
            <person name="Sun Q."/>
            <person name="Mori K."/>
        </authorList>
    </citation>
    <scope>NUCLEOTIDE SEQUENCE [LARGE SCALE GENOMIC DNA]</scope>
    <source>
        <strain evidence="1 2">CECT 7908</strain>
    </source>
</reference>
<evidence type="ECO:0000313" key="2">
    <source>
        <dbReference type="Proteomes" id="UP001589589"/>
    </source>
</evidence>
<accession>A0ABV5FHH9</accession>
<keyword evidence="2" id="KW-1185">Reference proteome</keyword>
<organism evidence="1 2">
    <name type="scientific">Flavobacterium branchiarum</name>
    <dbReference type="NCBI Taxonomy" id="1114870"/>
    <lineage>
        <taxon>Bacteria</taxon>
        <taxon>Pseudomonadati</taxon>
        <taxon>Bacteroidota</taxon>
        <taxon>Flavobacteriia</taxon>
        <taxon>Flavobacteriales</taxon>
        <taxon>Flavobacteriaceae</taxon>
        <taxon>Flavobacterium</taxon>
    </lineage>
</organism>
<dbReference type="Proteomes" id="UP001589589">
    <property type="component" value="Unassembled WGS sequence"/>
</dbReference>
<dbReference type="RefSeq" id="WP_379690291.1">
    <property type="nucleotide sequence ID" value="NZ_JBHMEX010000013.1"/>
</dbReference>
<sequence>MKNQVIKPEELSQYLFVMPNKVLVTEVTFLNGLKSKIVTGIPPGINWNEIYQGVKMSLSTQKNVASMESTLFEKEEGVLEASTFYSKIDYNQSNRLTGIYASEFFTKIGYTTH</sequence>
<evidence type="ECO:0000313" key="1">
    <source>
        <dbReference type="EMBL" id="MFB9062983.1"/>
    </source>
</evidence>
<gene>
    <name evidence="1" type="ORF">ACFFUQ_03050</name>
</gene>
<proteinExistence type="predicted"/>
<comment type="caution">
    <text evidence="1">The sequence shown here is derived from an EMBL/GenBank/DDBJ whole genome shotgun (WGS) entry which is preliminary data.</text>
</comment>
<dbReference type="EMBL" id="JBHMEX010000013">
    <property type="protein sequence ID" value="MFB9062983.1"/>
    <property type="molecule type" value="Genomic_DNA"/>
</dbReference>
<protein>
    <submittedName>
        <fullName evidence="1">Uncharacterized protein</fullName>
    </submittedName>
</protein>
<name>A0ABV5FHH9_9FLAO</name>